<keyword evidence="1" id="KW-1133">Transmembrane helix</keyword>
<evidence type="ECO:0000313" key="3">
    <source>
        <dbReference type="Proteomes" id="UP000037392"/>
    </source>
</evidence>
<keyword evidence="1" id="KW-0472">Membrane</keyword>
<proteinExistence type="predicted"/>
<accession>A0A0J9CE02</accession>
<gene>
    <name evidence="2" type="ORF">HMPREF9470_01196</name>
</gene>
<feature type="transmembrane region" description="Helical" evidence="1">
    <location>
        <begin position="12"/>
        <end position="30"/>
    </location>
</feature>
<dbReference type="EMBL" id="ADLK01000008">
    <property type="protein sequence ID" value="KMW22661.1"/>
    <property type="molecule type" value="Genomic_DNA"/>
</dbReference>
<sequence length="74" mass="8597">MYLTFFGNLNPFIIWPLDALCITAIFRTIIKGLIGKILVYLPGLLYYFVSIALNIDYFIGLLYYFVILTGRWGH</sequence>
<organism evidence="2 3">
    <name type="scientific">[Clostridium] citroniae WAL-19142</name>
    <dbReference type="NCBI Taxonomy" id="742734"/>
    <lineage>
        <taxon>Bacteria</taxon>
        <taxon>Bacillati</taxon>
        <taxon>Bacillota</taxon>
        <taxon>Clostridia</taxon>
        <taxon>Lachnospirales</taxon>
        <taxon>Lachnospiraceae</taxon>
        <taxon>Enterocloster</taxon>
    </lineage>
</organism>
<evidence type="ECO:0000256" key="1">
    <source>
        <dbReference type="SAM" id="Phobius"/>
    </source>
</evidence>
<protein>
    <submittedName>
        <fullName evidence="2">Uncharacterized protein</fullName>
    </submittedName>
</protein>
<keyword evidence="1" id="KW-0812">Transmembrane</keyword>
<evidence type="ECO:0000313" key="2">
    <source>
        <dbReference type="EMBL" id="KMW22661.1"/>
    </source>
</evidence>
<reference evidence="2 3" key="1">
    <citation type="submission" date="2011-04" db="EMBL/GenBank/DDBJ databases">
        <title>The Genome Sequence of Clostridium citroniae WAL-19142.</title>
        <authorList>
            <consortium name="The Broad Institute Genome Sequencing Platform"/>
            <person name="Earl A."/>
            <person name="Ward D."/>
            <person name="Feldgarden M."/>
            <person name="Gevers D."/>
            <person name="Warren Y.A."/>
            <person name="Tyrrell K.L."/>
            <person name="Citron D.M."/>
            <person name="Goldstein E.J."/>
            <person name="Daigneault M."/>
            <person name="Allen-Vercoe E."/>
            <person name="Young S.K."/>
            <person name="Zeng Q."/>
            <person name="Gargeya S."/>
            <person name="Fitzgerald M."/>
            <person name="Haas B."/>
            <person name="Abouelleil A."/>
            <person name="Alvarado L."/>
            <person name="Arachchi H.M."/>
            <person name="Berlin A."/>
            <person name="Brown A."/>
            <person name="Chapman S.B."/>
            <person name="Chen Z."/>
            <person name="Dunbar C."/>
            <person name="Freedman E."/>
            <person name="Gearin G."/>
            <person name="Gellesch M."/>
            <person name="Goldberg J."/>
            <person name="Griggs A."/>
            <person name="Gujja S."/>
            <person name="Heilman E.R."/>
            <person name="Heiman D."/>
            <person name="Howarth C."/>
            <person name="Larson L."/>
            <person name="Lui A."/>
            <person name="MacDonald P.J."/>
            <person name="Mehta T."/>
            <person name="Montmayeur A."/>
            <person name="Murphy C."/>
            <person name="Neiman D."/>
            <person name="Pearson M."/>
            <person name="Priest M."/>
            <person name="Roberts A."/>
            <person name="Saif S."/>
            <person name="Shea T."/>
            <person name="Shenoy N."/>
            <person name="Sisk P."/>
            <person name="Stolte C."/>
            <person name="Sykes S."/>
            <person name="White J."/>
            <person name="Yandava C."/>
            <person name="Wortman J."/>
            <person name="Nusbaum C."/>
            <person name="Birren B."/>
        </authorList>
    </citation>
    <scope>NUCLEOTIDE SEQUENCE [LARGE SCALE GENOMIC DNA]</scope>
    <source>
        <strain evidence="2 3">WAL-19142</strain>
    </source>
</reference>
<name>A0A0J9CE02_9FIRM</name>
<dbReference type="PATRIC" id="fig|742734.4.peg.1284"/>
<dbReference type="AlphaFoldDB" id="A0A0J9CE02"/>
<dbReference type="Proteomes" id="UP000037392">
    <property type="component" value="Unassembled WGS sequence"/>
</dbReference>
<feature type="transmembrane region" description="Helical" evidence="1">
    <location>
        <begin position="37"/>
        <end position="66"/>
    </location>
</feature>
<comment type="caution">
    <text evidence="2">The sequence shown here is derived from an EMBL/GenBank/DDBJ whole genome shotgun (WGS) entry which is preliminary data.</text>
</comment>